<keyword evidence="1" id="KW-0732">Signal</keyword>
<accession>A0ABU3NU29</accession>
<keyword evidence="3" id="KW-0378">Hydrolase</keyword>
<keyword evidence="4" id="KW-1185">Reference proteome</keyword>
<dbReference type="InterPro" id="IPR000871">
    <property type="entry name" value="Beta-lactam_class-A"/>
</dbReference>
<organism evidence="3 4">
    <name type="scientific">Anaeroselena agilis</name>
    <dbReference type="NCBI Taxonomy" id="3063788"/>
    <lineage>
        <taxon>Bacteria</taxon>
        <taxon>Bacillati</taxon>
        <taxon>Bacillota</taxon>
        <taxon>Negativicutes</taxon>
        <taxon>Acetonemataceae</taxon>
        <taxon>Anaeroselena</taxon>
    </lineage>
</organism>
<feature type="domain" description="Beta-lactamase class A catalytic" evidence="2">
    <location>
        <begin position="81"/>
        <end position="117"/>
    </location>
</feature>
<evidence type="ECO:0000259" key="2">
    <source>
        <dbReference type="Pfam" id="PF13354"/>
    </source>
</evidence>
<feature type="signal peptide" evidence="1">
    <location>
        <begin position="1"/>
        <end position="30"/>
    </location>
</feature>
<comment type="caution">
    <text evidence="3">The sequence shown here is derived from an EMBL/GenBank/DDBJ whole genome shotgun (WGS) entry which is preliminary data.</text>
</comment>
<dbReference type="PANTHER" id="PTHR35333:SF3">
    <property type="entry name" value="BETA-LACTAMASE-TYPE TRANSPEPTIDASE FOLD CONTAINING PROTEIN"/>
    <property type="match status" value="1"/>
</dbReference>
<dbReference type="PANTHER" id="PTHR35333">
    <property type="entry name" value="BETA-LACTAMASE"/>
    <property type="match status" value="1"/>
</dbReference>
<proteinExistence type="predicted"/>
<dbReference type="Gene3D" id="3.40.710.10">
    <property type="entry name" value="DD-peptidase/beta-lactamase superfamily"/>
    <property type="match status" value="1"/>
</dbReference>
<sequence>MITKIEMKRKRLLLLSMAFVFYIAASTALSNPLSPAMKNQTNDYIQASLHQPEAPTLSKPFPESQYTPQSTPASDFDGTVGFFAKNLKTGQTIGYNQTLIFPTASTSKLAVALATYKYLYPYADAAAKNRYDEAIDRMMRISDNESFYELLDEIDARSCQPLSRLVTDLGLMQTKIHNSESFQQYQYSSVTTPYEMAALFERIYRDTFLDREKSETLKIALANTIFNDELPRFLPGTVMHKIGELDDILCDVGVVDDGESQILISIYTRTDQGSDYASDFIASLAARLYNDLRSGKPCC</sequence>
<dbReference type="Pfam" id="PF13354">
    <property type="entry name" value="Beta-lactamase2"/>
    <property type="match status" value="2"/>
</dbReference>
<dbReference type="InterPro" id="IPR045155">
    <property type="entry name" value="Beta-lactam_cat"/>
</dbReference>
<dbReference type="InterPro" id="IPR012338">
    <property type="entry name" value="Beta-lactam/transpept-like"/>
</dbReference>
<reference evidence="3 4" key="1">
    <citation type="submission" date="2023-07" db="EMBL/GenBank/DDBJ databases">
        <title>The novel representative of Negativicutes class, Anaeroselena agilis gen. nov. sp. nov.</title>
        <authorList>
            <person name="Prokofeva M.I."/>
            <person name="Elcheninov A.G."/>
            <person name="Klyukina A."/>
            <person name="Kublanov I.V."/>
            <person name="Frolov E.N."/>
            <person name="Podosokorskaya O.A."/>
        </authorList>
    </citation>
    <scope>NUCLEOTIDE SEQUENCE [LARGE SCALE GENOMIC DNA]</scope>
    <source>
        <strain evidence="3 4">4137-cl</strain>
    </source>
</reference>
<dbReference type="RefSeq" id="WP_413778863.1">
    <property type="nucleotide sequence ID" value="NZ_JAUOZS010000001.1"/>
</dbReference>
<evidence type="ECO:0000313" key="4">
    <source>
        <dbReference type="Proteomes" id="UP001254848"/>
    </source>
</evidence>
<dbReference type="Proteomes" id="UP001254848">
    <property type="component" value="Unassembled WGS sequence"/>
</dbReference>
<dbReference type="SUPFAM" id="SSF56601">
    <property type="entry name" value="beta-lactamase/transpeptidase-like"/>
    <property type="match status" value="1"/>
</dbReference>
<name>A0ABU3NU29_9FIRM</name>
<protein>
    <submittedName>
        <fullName evidence="3">Serine hydrolase</fullName>
    </submittedName>
</protein>
<dbReference type="GO" id="GO:0016787">
    <property type="term" value="F:hydrolase activity"/>
    <property type="evidence" value="ECO:0007669"/>
    <property type="project" value="UniProtKB-KW"/>
</dbReference>
<feature type="chain" id="PRO_5046983449" evidence="1">
    <location>
        <begin position="31"/>
        <end position="299"/>
    </location>
</feature>
<dbReference type="EMBL" id="JAUOZS010000001">
    <property type="protein sequence ID" value="MDT8900312.1"/>
    <property type="molecule type" value="Genomic_DNA"/>
</dbReference>
<evidence type="ECO:0000256" key="1">
    <source>
        <dbReference type="SAM" id="SignalP"/>
    </source>
</evidence>
<evidence type="ECO:0000313" key="3">
    <source>
        <dbReference type="EMBL" id="MDT8900312.1"/>
    </source>
</evidence>
<gene>
    <name evidence="3" type="ORF">Q4T40_03540</name>
</gene>
<feature type="domain" description="Beta-lactamase class A catalytic" evidence="2">
    <location>
        <begin position="132"/>
        <end position="268"/>
    </location>
</feature>